<protein>
    <submittedName>
        <fullName evidence="1">Uncharacterized protein</fullName>
    </submittedName>
</protein>
<dbReference type="RefSeq" id="WP_065851339.1">
    <property type="nucleotide sequence ID" value="NZ_LYPC01000012.1"/>
</dbReference>
<dbReference type="STRING" id="512399.A8709_09395"/>
<dbReference type="AlphaFoldDB" id="A0A1C1A5K3"/>
<dbReference type="Proteomes" id="UP000093309">
    <property type="component" value="Unassembled WGS sequence"/>
</dbReference>
<accession>A0A1C1A5K3</accession>
<reference evidence="2" key="1">
    <citation type="submission" date="2016-05" db="EMBL/GenBank/DDBJ databases">
        <title>Paenibacillus oryzae. sp. nov., isolated from the rice root.</title>
        <authorList>
            <person name="Zhang J."/>
            <person name="Zhang X."/>
        </authorList>
    </citation>
    <scope>NUCLEOTIDE SEQUENCE [LARGE SCALE GENOMIC DNA]</scope>
    <source>
        <strain evidence="2">KCTC13222</strain>
    </source>
</reference>
<organism evidence="1 2">
    <name type="scientific">Paenibacillus pectinilyticus</name>
    <dbReference type="NCBI Taxonomy" id="512399"/>
    <lineage>
        <taxon>Bacteria</taxon>
        <taxon>Bacillati</taxon>
        <taxon>Bacillota</taxon>
        <taxon>Bacilli</taxon>
        <taxon>Bacillales</taxon>
        <taxon>Paenibacillaceae</taxon>
        <taxon>Paenibacillus</taxon>
    </lineage>
</organism>
<comment type="caution">
    <text evidence="1">The sequence shown here is derived from an EMBL/GenBank/DDBJ whole genome shotgun (WGS) entry which is preliminary data.</text>
</comment>
<sequence length="81" mass="8316">MPKKELSAKPLATWQKTSASAIPIVKDVVVTGVTITNAGAGYSSTPTVTITGPTGTKTAKAVVTYTQDFKTNGSISSITLD</sequence>
<dbReference type="OrthoDB" id="214825at2"/>
<keyword evidence="2" id="KW-1185">Reference proteome</keyword>
<evidence type="ECO:0000313" key="2">
    <source>
        <dbReference type="Proteomes" id="UP000093309"/>
    </source>
</evidence>
<evidence type="ECO:0000313" key="1">
    <source>
        <dbReference type="EMBL" id="OCT15833.1"/>
    </source>
</evidence>
<dbReference type="EMBL" id="LYPC01000012">
    <property type="protein sequence ID" value="OCT15833.1"/>
    <property type="molecule type" value="Genomic_DNA"/>
</dbReference>
<gene>
    <name evidence="1" type="ORF">A8709_09395</name>
</gene>
<proteinExistence type="predicted"/>
<name>A0A1C1A5K3_9BACL</name>